<proteinExistence type="inferred from homology"/>
<dbReference type="Pfam" id="PF21088">
    <property type="entry name" value="MS_channel_1st"/>
    <property type="match status" value="1"/>
</dbReference>
<evidence type="ECO:0000313" key="12">
    <source>
        <dbReference type="Proteomes" id="UP000198670"/>
    </source>
</evidence>
<feature type="transmembrane region" description="Helical" evidence="7">
    <location>
        <begin position="60"/>
        <end position="82"/>
    </location>
</feature>
<dbReference type="InterPro" id="IPR049142">
    <property type="entry name" value="MS_channel_1st"/>
</dbReference>
<dbReference type="InterPro" id="IPR006685">
    <property type="entry name" value="MscS_channel_2nd"/>
</dbReference>
<keyword evidence="6 7" id="KW-0472">Membrane</keyword>
<feature type="transmembrane region" description="Helical" evidence="7">
    <location>
        <begin position="88"/>
        <end position="118"/>
    </location>
</feature>
<comment type="subcellular location">
    <subcellularLocation>
        <location evidence="1">Cell membrane</location>
        <topology evidence="1">Multi-pass membrane protein</topology>
    </subcellularLocation>
</comment>
<dbReference type="Pfam" id="PF21082">
    <property type="entry name" value="MS_channel_3rd"/>
    <property type="match status" value="1"/>
</dbReference>
<dbReference type="InterPro" id="IPR011014">
    <property type="entry name" value="MscS_channel_TM-2"/>
</dbReference>
<dbReference type="RefSeq" id="WP_090623752.1">
    <property type="nucleotide sequence ID" value="NZ_FOQO01000001.1"/>
</dbReference>
<protein>
    <submittedName>
        <fullName evidence="11">Small conductance mechanosensitive channel</fullName>
    </submittedName>
</protein>
<dbReference type="Gene3D" id="1.10.287.1260">
    <property type="match status" value="1"/>
</dbReference>
<evidence type="ECO:0000313" key="11">
    <source>
        <dbReference type="EMBL" id="SFH86914.1"/>
    </source>
</evidence>
<dbReference type="SUPFAM" id="SSF82861">
    <property type="entry name" value="Mechanosensitive channel protein MscS (YggB), transmembrane region"/>
    <property type="match status" value="1"/>
</dbReference>
<gene>
    <name evidence="11" type="ORF">SAMN05444682_101502</name>
</gene>
<dbReference type="SUPFAM" id="SSF50182">
    <property type="entry name" value="Sm-like ribonucleoproteins"/>
    <property type="match status" value="1"/>
</dbReference>
<sequence>MEKMELALDRIIEAVMSRIPGLILAIILLFVGGWFIQLILKILRNRFERRNVDLSLRDFVASIVKFILYTMLIISVASMVGIQTTSFVAVLGAASLSIGLALQGSLSNFAGGVLILLFRPFRVGDYVSSAAGASGTVEKIDILYTTLRTADGIAVFAPNGPLANSVITNYSSITKRRIEYKIGISYESNIKEAREVILAVLKADSRIMGTPKPEVHVGELADSSVNLIIWAWAPKDAYWNAYCDNFEEIKKALDSNNITIPYPQQEMRIVNAASTGNPFDGGDPKDERSA</sequence>
<dbReference type="GO" id="GO:0008381">
    <property type="term" value="F:mechanosensitive monoatomic ion channel activity"/>
    <property type="evidence" value="ECO:0007669"/>
    <property type="project" value="InterPro"/>
</dbReference>
<dbReference type="InterPro" id="IPR023408">
    <property type="entry name" value="MscS_beta-dom_sf"/>
</dbReference>
<evidence type="ECO:0000256" key="3">
    <source>
        <dbReference type="ARBA" id="ARBA00022475"/>
    </source>
</evidence>
<organism evidence="11 12">
    <name type="scientific">Parapedobacter indicus</name>
    <dbReference type="NCBI Taxonomy" id="1477437"/>
    <lineage>
        <taxon>Bacteria</taxon>
        <taxon>Pseudomonadati</taxon>
        <taxon>Bacteroidota</taxon>
        <taxon>Sphingobacteriia</taxon>
        <taxon>Sphingobacteriales</taxon>
        <taxon>Sphingobacteriaceae</taxon>
        <taxon>Parapedobacter</taxon>
    </lineage>
</organism>
<feature type="domain" description="Mechanosensitive ion channel MscS C-terminal" evidence="9">
    <location>
        <begin position="178"/>
        <end position="260"/>
    </location>
</feature>
<evidence type="ECO:0000256" key="6">
    <source>
        <dbReference type="ARBA" id="ARBA00023136"/>
    </source>
</evidence>
<keyword evidence="3" id="KW-1003">Cell membrane</keyword>
<dbReference type="InterPro" id="IPR010920">
    <property type="entry name" value="LSM_dom_sf"/>
</dbReference>
<evidence type="ECO:0000256" key="2">
    <source>
        <dbReference type="ARBA" id="ARBA00008017"/>
    </source>
</evidence>
<dbReference type="GO" id="GO:0005886">
    <property type="term" value="C:plasma membrane"/>
    <property type="evidence" value="ECO:0007669"/>
    <property type="project" value="UniProtKB-SubCell"/>
</dbReference>
<evidence type="ECO:0000259" key="10">
    <source>
        <dbReference type="Pfam" id="PF21088"/>
    </source>
</evidence>
<dbReference type="EMBL" id="FOQO01000001">
    <property type="protein sequence ID" value="SFH86914.1"/>
    <property type="molecule type" value="Genomic_DNA"/>
</dbReference>
<dbReference type="SUPFAM" id="SSF82689">
    <property type="entry name" value="Mechanosensitive channel protein MscS (YggB), C-terminal domain"/>
    <property type="match status" value="1"/>
</dbReference>
<keyword evidence="5 7" id="KW-1133">Transmembrane helix</keyword>
<evidence type="ECO:0000256" key="4">
    <source>
        <dbReference type="ARBA" id="ARBA00022692"/>
    </source>
</evidence>
<evidence type="ECO:0000256" key="1">
    <source>
        <dbReference type="ARBA" id="ARBA00004651"/>
    </source>
</evidence>
<dbReference type="Proteomes" id="UP000198670">
    <property type="component" value="Unassembled WGS sequence"/>
</dbReference>
<evidence type="ECO:0000256" key="5">
    <source>
        <dbReference type="ARBA" id="ARBA00022989"/>
    </source>
</evidence>
<dbReference type="STRING" id="1477437.SAMN05444682_101502"/>
<dbReference type="OrthoDB" id="9809206at2"/>
<accession>A0A1I3DJJ4</accession>
<name>A0A1I3DJJ4_9SPHI</name>
<feature type="domain" description="Mechanosensitive ion channel transmembrane helices 2/3" evidence="10">
    <location>
        <begin position="63"/>
        <end position="103"/>
    </location>
</feature>
<evidence type="ECO:0000259" key="8">
    <source>
        <dbReference type="Pfam" id="PF00924"/>
    </source>
</evidence>
<dbReference type="InterPro" id="IPR049278">
    <property type="entry name" value="MS_channel_C"/>
</dbReference>
<dbReference type="InterPro" id="IPR011066">
    <property type="entry name" value="MscS_channel_C_sf"/>
</dbReference>
<reference evidence="11 12" key="1">
    <citation type="submission" date="2016-10" db="EMBL/GenBank/DDBJ databases">
        <authorList>
            <person name="de Groot N.N."/>
        </authorList>
    </citation>
    <scope>NUCLEOTIDE SEQUENCE [LARGE SCALE GENOMIC DNA]</scope>
    <source>
        <strain evidence="11 12">RK1</strain>
    </source>
</reference>
<dbReference type="Gene3D" id="2.30.30.60">
    <property type="match status" value="1"/>
</dbReference>
<dbReference type="PANTHER" id="PTHR30221">
    <property type="entry name" value="SMALL-CONDUCTANCE MECHANOSENSITIVE CHANNEL"/>
    <property type="match status" value="1"/>
</dbReference>
<dbReference type="Gene3D" id="3.30.70.100">
    <property type="match status" value="1"/>
</dbReference>
<keyword evidence="12" id="KW-1185">Reference proteome</keyword>
<evidence type="ECO:0000256" key="7">
    <source>
        <dbReference type="SAM" id="Phobius"/>
    </source>
</evidence>
<dbReference type="PANTHER" id="PTHR30221:SF1">
    <property type="entry name" value="SMALL-CONDUCTANCE MECHANOSENSITIVE CHANNEL"/>
    <property type="match status" value="1"/>
</dbReference>
<dbReference type="InterPro" id="IPR045275">
    <property type="entry name" value="MscS_archaea/bacteria_type"/>
</dbReference>
<keyword evidence="4 7" id="KW-0812">Transmembrane</keyword>
<dbReference type="AlphaFoldDB" id="A0A1I3DJJ4"/>
<feature type="transmembrane region" description="Helical" evidence="7">
    <location>
        <begin position="20"/>
        <end position="40"/>
    </location>
</feature>
<feature type="domain" description="Mechanosensitive ion channel MscS" evidence="8">
    <location>
        <begin position="105"/>
        <end position="171"/>
    </location>
</feature>
<comment type="similarity">
    <text evidence="2">Belongs to the MscS (TC 1.A.23) family.</text>
</comment>
<dbReference type="Pfam" id="PF00924">
    <property type="entry name" value="MS_channel_2nd"/>
    <property type="match status" value="1"/>
</dbReference>
<evidence type="ECO:0000259" key="9">
    <source>
        <dbReference type="Pfam" id="PF21082"/>
    </source>
</evidence>